<feature type="domain" description="Poly(A) RNA polymerase mitochondrial-like central palm" evidence="2">
    <location>
        <begin position="9"/>
        <end position="172"/>
    </location>
</feature>
<evidence type="ECO:0000313" key="3">
    <source>
        <dbReference type="EMBL" id="KAK3238595.1"/>
    </source>
</evidence>
<dbReference type="PANTHER" id="PTHR12271:SF123">
    <property type="entry name" value="PROTEIN HESO1"/>
    <property type="match status" value="1"/>
</dbReference>
<dbReference type="GO" id="GO:0031123">
    <property type="term" value="P:RNA 3'-end processing"/>
    <property type="evidence" value="ECO:0007669"/>
    <property type="project" value="TreeGrafter"/>
</dbReference>
<dbReference type="SUPFAM" id="SSF81631">
    <property type="entry name" value="PAP/OAS1 substrate-binding domain"/>
    <property type="match status" value="1"/>
</dbReference>
<dbReference type="Proteomes" id="UP001190700">
    <property type="component" value="Unassembled WGS sequence"/>
</dbReference>
<keyword evidence="4" id="KW-1185">Reference proteome</keyword>
<dbReference type="Gene3D" id="3.30.460.10">
    <property type="entry name" value="Beta Polymerase, domain 2"/>
    <property type="match status" value="1"/>
</dbReference>
<dbReference type="Gene3D" id="1.10.1410.10">
    <property type="match status" value="1"/>
</dbReference>
<name>A0AAE0BML2_9CHLO</name>
<accession>A0AAE0BML2</accession>
<evidence type="ECO:0000259" key="2">
    <source>
        <dbReference type="Pfam" id="PF22600"/>
    </source>
</evidence>
<evidence type="ECO:0000256" key="1">
    <source>
        <dbReference type="SAM" id="MobiDB-lite"/>
    </source>
</evidence>
<proteinExistence type="predicted"/>
<dbReference type="GO" id="GO:0016779">
    <property type="term" value="F:nucleotidyltransferase activity"/>
    <property type="evidence" value="ECO:0007669"/>
    <property type="project" value="TreeGrafter"/>
</dbReference>
<dbReference type="CDD" id="cd05402">
    <property type="entry name" value="NT_PAP_TUTase"/>
    <property type="match status" value="1"/>
</dbReference>
<dbReference type="Pfam" id="PF22600">
    <property type="entry name" value="MTPAP-like_central"/>
    <property type="match status" value="1"/>
</dbReference>
<feature type="non-terminal residue" evidence="3">
    <location>
        <position position="1"/>
    </location>
</feature>
<reference evidence="3 4" key="1">
    <citation type="journal article" date="2015" name="Genome Biol. Evol.">
        <title>Comparative Genomics of a Bacterivorous Green Alga Reveals Evolutionary Causalities and Consequences of Phago-Mixotrophic Mode of Nutrition.</title>
        <authorList>
            <person name="Burns J.A."/>
            <person name="Paasch A."/>
            <person name="Narechania A."/>
            <person name="Kim E."/>
        </authorList>
    </citation>
    <scope>NUCLEOTIDE SEQUENCE [LARGE SCALE GENOMIC DNA]</scope>
    <source>
        <strain evidence="3 4">PLY_AMNH</strain>
    </source>
</reference>
<protein>
    <recommendedName>
        <fullName evidence="2">Poly(A) RNA polymerase mitochondrial-like central palm domain-containing protein</fullName>
    </recommendedName>
</protein>
<dbReference type="SUPFAM" id="SSF81301">
    <property type="entry name" value="Nucleotidyltransferase"/>
    <property type="match status" value="1"/>
</dbReference>
<sequence>VPVPSALGEVLQTVLDGLEMSPEARAAREQLIQKMSSLLQSDELSFPAKWGTPVLQPFGSWISNMCTDASDLDLCVQFMPVSGSSTPRGQRAGGPKVLTRNMQQDVVTTLNASLLRCPWASHVEKVASARVPIVRFTAELPSEAEAEGTQSMRVPCDLSSDWQRGLFKSAALAHIAILDPRYLPLARLVKHWAKCQSMCDAAKGQINTYCWVLLTITFLQTRAPPVLPPLNGLLGSSQDPASFKAKVQVARAQAGPSKNQASVEDLFAAFVMEMAHLTRQWASGKEAPKALPLLGRFAYKGDRNGEVAAEVEDPFEAVNCARGLSTSQSKHLAQAAEQGARALRSTKSKEHLLSALFPEIGRDDEDTAGELREMVRLACAERGLEKVRVEQQKSGSTSKRLWVVKVILPASNKVLGSSGPKPAGRAKREALQQALQRLQEDFPLHLWGKDAAGGIADEDHLGELESAVAPDGDKAVAVLEHESELPRQSQRELLHQLSILCKLRNVPEGLVIKNKQAQNSSGWLVKVKQRNDNDSDEPISSAGPGAFSATLRLALKNAVQAMIGGDDGLLHEVESFPAGMPAGSRGPKPAKNSKWTTWKVRPVGSQEEHADEIPAPEESVQASEA</sequence>
<dbReference type="InterPro" id="IPR043519">
    <property type="entry name" value="NT_sf"/>
</dbReference>
<comment type="caution">
    <text evidence="3">The sequence shown here is derived from an EMBL/GenBank/DDBJ whole genome shotgun (WGS) entry which is preliminary data.</text>
</comment>
<evidence type="ECO:0000313" key="4">
    <source>
        <dbReference type="Proteomes" id="UP001190700"/>
    </source>
</evidence>
<organism evidence="3 4">
    <name type="scientific">Cymbomonas tetramitiformis</name>
    <dbReference type="NCBI Taxonomy" id="36881"/>
    <lineage>
        <taxon>Eukaryota</taxon>
        <taxon>Viridiplantae</taxon>
        <taxon>Chlorophyta</taxon>
        <taxon>Pyramimonadophyceae</taxon>
        <taxon>Pyramimonadales</taxon>
        <taxon>Pyramimonadaceae</taxon>
        <taxon>Cymbomonas</taxon>
    </lineage>
</organism>
<dbReference type="InterPro" id="IPR054708">
    <property type="entry name" value="MTPAP-like_central"/>
</dbReference>
<feature type="region of interest" description="Disordered" evidence="1">
    <location>
        <begin position="580"/>
        <end position="625"/>
    </location>
</feature>
<dbReference type="AlphaFoldDB" id="A0AAE0BML2"/>
<dbReference type="PANTHER" id="PTHR12271">
    <property type="entry name" value="POLY A POLYMERASE CID PAP -RELATED"/>
    <property type="match status" value="1"/>
</dbReference>
<dbReference type="EMBL" id="LGRX02034167">
    <property type="protein sequence ID" value="KAK3238595.1"/>
    <property type="molecule type" value="Genomic_DNA"/>
</dbReference>
<gene>
    <name evidence="3" type="ORF">CYMTET_51386</name>
</gene>